<organism evidence="10 11">
    <name type="scientific">Clonostachys rhizophaga</name>
    <dbReference type="NCBI Taxonomy" id="160324"/>
    <lineage>
        <taxon>Eukaryota</taxon>
        <taxon>Fungi</taxon>
        <taxon>Dikarya</taxon>
        <taxon>Ascomycota</taxon>
        <taxon>Pezizomycotina</taxon>
        <taxon>Sordariomycetes</taxon>
        <taxon>Hypocreomycetidae</taxon>
        <taxon>Hypocreales</taxon>
        <taxon>Bionectriaceae</taxon>
        <taxon>Clonostachys</taxon>
    </lineage>
</organism>
<dbReference type="Pfam" id="PF04082">
    <property type="entry name" value="Fungal_trans"/>
    <property type="match status" value="1"/>
</dbReference>
<name>A0A9N9V5M4_9HYPO</name>
<keyword evidence="2" id="KW-0479">Metal-binding</keyword>
<keyword evidence="5" id="KW-0238">DNA-binding</keyword>
<evidence type="ECO:0000256" key="1">
    <source>
        <dbReference type="ARBA" id="ARBA00004123"/>
    </source>
</evidence>
<accession>A0A9N9V5M4</accession>
<dbReference type="GO" id="GO:0008270">
    <property type="term" value="F:zinc ion binding"/>
    <property type="evidence" value="ECO:0007669"/>
    <property type="project" value="InterPro"/>
</dbReference>
<gene>
    <name evidence="10" type="ORF">CRHIZ90672A_00007860</name>
</gene>
<protein>
    <recommendedName>
        <fullName evidence="9">Xylanolytic transcriptional activator regulatory domain-containing protein</fullName>
    </recommendedName>
</protein>
<evidence type="ECO:0000256" key="3">
    <source>
        <dbReference type="ARBA" id="ARBA00022833"/>
    </source>
</evidence>
<feature type="domain" description="Xylanolytic transcriptional activator regulatory" evidence="9">
    <location>
        <begin position="316"/>
        <end position="393"/>
    </location>
</feature>
<dbReference type="Proteomes" id="UP000696573">
    <property type="component" value="Unassembled WGS sequence"/>
</dbReference>
<keyword evidence="11" id="KW-1185">Reference proteome</keyword>
<evidence type="ECO:0000256" key="8">
    <source>
        <dbReference type="SAM" id="MobiDB-lite"/>
    </source>
</evidence>
<evidence type="ECO:0000313" key="11">
    <source>
        <dbReference type="Proteomes" id="UP000696573"/>
    </source>
</evidence>
<evidence type="ECO:0000256" key="2">
    <source>
        <dbReference type="ARBA" id="ARBA00022723"/>
    </source>
</evidence>
<dbReference type="EMBL" id="CABFNQ020000451">
    <property type="protein sequence ID" value="CAH0015669.1"/>
    <property type="molecule type" value="Genomic_DNA"/>
</dbReference>
<proteinExistence type="predicted"/>
<dbReference type="PANTHER" id="PTHR47782:SF12">
    <property type="entry name" value="ZN(II)2CYS6 TRANSCRIPTION FACTOR (EUROFUNG)"/>
    <property type="match status" value="1"/>
</dbReference>
<evidence type="ECO:0000256" key="4">
    <source>
        <dbReference type="ARBA" id="ARBA00023015"/>
    </source>
</evidence>
<feature type="region of interest" description="Disordered" evidence="8">
    <location>
        <begin position="99"/>
        <end position="141"/>
    </location>
</feature>
<dbReference type="AlphaFoldDB" id="A0A9N9V5M4"/>
<dbReference type="SMART" id="SM00906">
    <property type="entry name" value="Fungal_trans"/>
    <property type="match status" value="1"/>
</dbReference>
<dbReference type="OrthoDB" id="189997at2759"/>
<keyword evidence="3" id="KW-0862">Zinc</keyword>
<keyword evidence="7" id="KW-0539">Nucleus</keyword>
<dbReference type="GO" id="GO:0045944">
    <property type="term" value="P:positive regulation of transcription by RNA polymerase II"/>
    <property type="evidence" value="ECO:0007669"/>
    <property type="project" value="TreeGrafter"/>
</dbReference>
<dbReference type="InterPro" id="IPR007219">
    <property type="entry name" value="XnlR_reg_dom"/>
</dbReference>
<evidence type="ECO:0000313" key="10">
    <source>
        <dbReference type="EMBL" id="CAH0015669.1"/>
    </source>
</evidence>
<reference evidence="10" key="1">
    <citation type="submission" date="2021-10" db="EMBL/GenBank/DDBJ databases">
        <authorList>
            <person name="Piombo E."/>
        </authorList>
    </citation>
    <scope>NUCLEOTIDE SEQUENCE</scope>
</reference>
<dbReference type="CDD" id="cd14723">
    <property type="entry name" value="ZIP_Ppr1"/>
    <property type="match status" value="1"/>
</dbReference>
<evidence type="ECO:0000256" key="7">
    <source>
        <dbReference type="ARBA" id="ARBA00023242"/>
    </source>
</evidence>
<evidence type="ECO:0000259" key="9">
    <source>
        <dbReference type="SMART" id="SM00906"/>
    </source>
</evidence>
<dbReference type="PANTHER" id="PTHR47782">
    <property type="entry name" value="ZN(II)2CYS6 TRANSCRIPTION FACTOR (EUROFUNG)-RELATED"/>
    <property type="match status" value="1"/>
</dbReference>
<comment type="caution">
    <text evidence="10">The sequence shown here is derived from an EMBL/GenBank/DDBJ whole genome shotgun (WGS) entry which is preliminary data.</text>
</comment>
<sequence length="676" mass="75882">MNRSHHQRRPGNRTQIACINCKEKKLKVGAITRPFLGCSTNRASVTIKSPSARTVAGQAVVVEDPATRRQQPRNYVDVLEQRVAYLEGLLRQCRPELADDHLVSPNNPQPEPPSTSPFSNQTGGNVAGEQHNSGRIEGIDDEPEHLNDLASKVGLLSLNAAGAEPHYLGSSSTFAFSRLITASLRHEVPTSSSMSHNSGIDRRVGGDLAIHPEAYQLPNFEAALQLSNAYFHNIHPQYPFLHEPTFRAWETTLLNHPAELEARPSDPAPFFFLNMQLYVFAQMYAEPILARNNYEAVQAILCCAVYSLRSSIGTSHWKLAGLALRQCIDLGYHRRLSGRRSSNIDQLRLELRKRIFWCAYSMDSQSAIMLGRPQGIPYQEIDAEQFPMNVEDSSITVGGIFTLPHDNTLGNLPTVMARAIHHFRIRKLMSRIHGALYSDVTICDPADETYRAQVAKFRTEVDNWRASAPTMPSKGQELSLFATAAWFDLEYHYVLLQLYRRQITHGQTDPADPAILICLHAAQSMCQTYRRLYMQRSMTCTWAALHEVFLAGLMYLHCIWTFPTAREAHMQGQVHSTCSNCTVVLVIMAERWHEAATYRDIFENLANRTMAMVDQKMSLSTPPLVTGLEPTSSTGGDLAEDMTLIDDMDIPEGFDELLMSLVGDSHQQWLLGDDQM</sequence>
<evidence type="ECO:0000256" key="6">
    <source>
        <dbReference type="ARBA" id="ARBA00023163"/>
    </source>
</evidence>
<keyword evidence="4" id="KW-0805">Transcription regulation</keyword>
<dbReference type="GO" id="GO:0005634">
    <property type="term" value="C:nucleus"/>
    <property type="evidence" value="ECO:0007669"/>
    <property type="project" value="UniProtKB-SubCell"/>
</dbReference>
<comment type="subcellular location">
    <subcellularLocation>
        <location evidence="1">Nucleus</location>
    </subcellularLocation>
</comment>
<dbReference type="InterPro" id="IPR052202">
    <property type="entry name" value="Yeast_MetPath_Reg"/>
</dbReference>
<dbReference type="CDD" id="cd12148">
    <property type="entry name" value="fungal_TF_MHR"/>
    <property type="match status" value="1"/>
</dbReference>
<dbReference type="GO" id="GO:0000981">
    <property type="term" value="F:DNA-binding transcription factor activity, RNA polymerase II-specific"/>
    <property type="evidence" value="ECO:0007669"/>
    <property type="project" value="TreeGrafter"/>
</dbReference>
<dbReference type="GO" id="GO:0006351">
    <property type="term" value="P:DNA-templated transcription"/>
    <property type="evidence" value="ECO:0007669"/>
    <property type="project" value="InterPro"/>
</dbReference>
<dbReference type="GO" id="GO:0043565">
    <property type="term" value="F:sequence-specific DNA binding"/>
    <property type="evidence" value="ECO:0007669"/>
    <property type="project" value="TreeGrafter"/>
</dbReference>
<keyword evidence="6" id="KW-0804">Transcription</keyword>
<evidence type="ECO:0000256" key="5">
    <source>
        <dbReference type="ARBA" id="ARBA00023125"/>
    </source>
</evidence>